<protein>
    <submittedName>
        <fullName evidence="2">GNAT family N-acetyltransferase</fullName>
        <ecNumber evidence="2">2.3.1.-</ecNumber>
    </submittedName>
</protein>
<name>A0ABV9UAR2_9ACTN</name>
<dbReference type="EC" id="2.3.1.-" evidence="2"/>
<dbReference type="RefSeq" id="WP_378263364.1">
    <property type="nucleotide sequence ID" value="NZ_JBHSIT010000014.1"/>
</dbReference>
<evidence type="ECO:0000313" key="3">
    <source>
        <dbReference type="Proteomes" id="UP001595872"/>
    </source>
</evidence>
<dbReference type="SUPFAM" id="SSF55729">
    <property type="entry name" value="Acyl-CoA N-acyltransferases (Nat)"/>
    <property type="match status" value="1"/>
</dbReference>
<gene>
    <name evidence="2" type="ORF">ACFPCY_36970</name>
</gene>
<dbReference type="InterPro" id="IPR016181">
    <property type="entry name" value="Acyl_CoA_acyltransferase"/>
</dbReference>
<proteinExistence type="predicted"/>
<organism evidence="2 3">
    <name type="scientific">Actinomadura gamaensis</name>
    <dbReference type="NCBI Taxonomy" id="1763541"/>
    <lineage>
        <taxon>Bacteria</taxon>
        <taxon>Bacillati</taxon>
        <taxon>Actinomycetota</taxon>
        <taxon>Actinomycetes</taxon>
        <taxon>Streptosporangiales</taxon>
        <taxon>Thermomonosporaceae</taxon>
        <taxon>Actinomadura</taxon>
    </lineage>
</organism>
<accession>A0ABV9UAR2</accession>
<keyword evidence="3" id="KW-1185">Reference proteome</keyword>
<dbReference type="InterPro" id="IPR000182">
    <property type="entry name" value="GNAT_dom"/>
</dbReference>
<sequence length="180" mass="20183">MTHYTIARHGTKDALALEDELTRLYVAVYSEPPYNGHGVYTEEGFRNRNTRQLHAPGFTLVTVRADNGELAGFAFGFTMPGNAFWRGVDEPQEVKGCDKFAWIELVVAAAHRGNGLSHRLRDELLRDRPEAFATLCAHPNAEPARSMYDRWGWRKAATIGLADDQADIMIADLMGPKQHQ</sequence>
<feature type="domain" description="N-acetyltransferase" evidence="1">
    <location>
        <begin position="38"/>
        <end position="153"/>
    </location>
</feature>
<evidence type="ECO:0000313" key="2">
    <source>
        <dbReference type="EMBL" id="MFC4912941.1"/>
    </source>
</evidence>
<dbReference type="Gene3D" id="3.40.630.30">
    <property type="match status" value="1"/>
</dbReference>
<dbReference type="GO" id="GO:0016746">
    <property type="term" value="F:acyltransferase activity"/>
    <property type="evidence" value="ECO:0007669"/>
    <property type="project" value="UniProtKB-KW"/>
</dbReference>
<evidence type="ECO:0000259" key="1">
    <source>
        <dbReference type="Pfam" id="PF00583"/>
    </source>
</evidence>
<dbReference type="Proteomes" id="UP001595872">
    <property type="component" value="Unassembled WGS sequence"/>
</dbReference>
<reference evidence="3" key="1">
    <citation type="journal article" date="2019" name="Int. J. Syst. Evol. Microbiol.">
        <title>The Global Catalogue of Microorganisms (GCM) 10K type strain sequencing project: providing services to taxonomists for standard genome sequencing and annotation.</title>
        <authorList>
            <consortium name="The Broad Institute Genomics Platform"/>
            <consortium name="The Broad Institute Genome Sequencing Center for Infectious Disease"/>
            <person name="Wu L."/>
            <person name="Ma J."/>
        </authorList>
    </citation>
    <scope>NUCLEOTIDE SEQUENCE [LARGE SCALE GENOMIC DNA]</scope>
    <source>
        <strain evidence="3">KLKA75</strain>
    </source>
</reference>
<dbReference type="Pfam" id="PF00583">
    <property type="entry name" value="Acetyltransf_1"/>
    <property type="match status" value="1"/>
</dbReference>
<keyword evidence="2" id="KW-0012">Acyltransferase</keyword>
<comment type="caution">
    <text evidence="2">The sequence shown here is derived from an EMBL/GenBank/DDBJ whole genome shotgun (WGS) entry which is preliminary data.</text>
</comment>
<dbReference type="EMBL" id="JBHSIT010000014">
    <property type="protein sequence ID" value="MFC4912941.1"/>
    <property type="molecule type" value="Genomic_DNA"/>
</dbReference>
<keyword evidence="2" id="KW-0808">Transferase</keyword>